<evidence type="ECO:0000256" key="1">
    <source>
        <dbReference type="SAM" id="Phobius"/>
    </source>
</evidence>
<dbReference type="AlphaFoldDB" id="A0KP98"/>
<protein>
    <submittedName>
        <fullName evidence="2">Protein YbgE</fullName>
    </submittedName>
</protein>
<dbReference type="PATRIC" id="fig|380703.7.peg.3619"/>
<dbReference type="KEGG" id="aha:AHA_3643"/>
<dbReference type="EMBL" id="CP000462">
    <property type="protein sequence ID" value="ABK38350.1"/>
    <property type="molecule type" value="Genomic_DNA"/>
</dbReference>
<gene>
    <name evidence="2" type="ordered locus">AHA_3643</name>
</gene>
<dbReference type="eggNOG" id="COG3790">
    <property type="taxonomic scope" value="Bacteria"/>
</dbReference>
<organism evidence="2 3">
    <name type="scientific">Aeromonas hydrophila subsp. hydrophila (strain ATCC 7966 / DSM 30187 / BCRC 13018 / CCUG 14551 / JCM 1027 / KCTC 2358 / NCIMB 9240 / NCTC 8049)</name>
    <dbReference type="NCBI Taxonomy" id="380703"/>
    <lineage>
        <taxon>Bacteria</taxon>
        <taxon>Pseudomonadati</taxon>
        <taxon>Pseudomonadota</taxon>
        <taxon>Gammaproteobacteria</taxon>
        <taxon>Aeromonadales</taxon>
        <taxon>Aeromonadaceae</taxon>
        <taxon>Aeromonas</taxon>
    </lineage>
</organism>
<dbReference type="EnsemblBacteria" id="ABK38350">
    <property type="protein sequence ID" value="ABK38350"/>
    <property type="gene ID" value="AHA_3643"/>
</dbReference>
<feature type="transmembrane region" description="Helical" evidence="1">
    <location>
        <begin position="90"/>
        <end position="110"/>
    </location>
</feature>
<dbReference type="Pfam" id="PF09600">
    <property type="entry name" value="Cyd_oper_YbgE"/>
    <property type="match status" value="1"/>
</dbReference>
<accession>A0KP98</accession>
<keyword evidence="3" id="KW-1185">Reference proteome</keyword>
<keyword evidence="1" id="KW-0472">Membrane</keyword>
<evidence type="ECO:0000313" key="3">
    <source>
        <dbReference type="Proteomes" id="UP000000756"/>
    </source>
</evidence>
<evidence type="ECO:0000313" key="2">
    <source>
        <dbReference type="EMBL" id="ABK38350.1"/>
    </source>
</evidence>
<sequence>MRSGWSIPRTWIARSMRTSDRLARLAAPLERQPWQGLMLLAAALLAVAILQAPNLVAANTSEHGLWLAPWLMWAVCCGVMHGLGFHPRSLIGRVLFCPWLAWPSLLYGLWLTQGYFLS</sequence>
<dbReference type="STRING" id="380703.AHA_3643"/>
<dbReference type="Proteomes" id="UP000000756">
    <property type="component" value="Chromosome"/>
</dbReference>
<dbReference type="OrthoDB" id="5298003at2"/>
<proteinExistence type="predicted"/>
<reference evidence="2 3" key="1">
    <citation type="journal article" date="2006" name="J. Bacteriol.">
        <title>Genome sequence of Aeromonas hydrophila ATCC 7966T: jack of all trades.</title>
        <authorList>
            <person name="Seshadri R."/>
            <person name="Joseph S.W."/>
            <person name="Chopra A.K."/>
            <person name="Sha J."/>
            <person name="Shaw J."/>
            <person name="Graf J."/>
            <person name="Haft D."/>
            <person name="Wu M."/>
            <person name="Ren Q."/>
            <person name="Rosovitz M.J."/>
            <person name="Madupu R."/>
            <person name="Tallon L."/>
            <person name="Kim M."/>
            <person name="Jin S."/>
            <person name="Vuong H."/>
            <person name="Stine O.C."/>
            <person name="Ali A."/>
            <person name="Horneman A.J."/>
            <person name="Heidelberg J.F."/>
        </authorList>
    </citation>
    <scope>NUCLEOTIDE SEQUENCE [LARGE SCALE GENOMIC DNA]</scope>
    <source>
        <strain evidence="3">ATCC 7966 / DSM 30187 / BCRC 13018 / CCUG 14551 / JCM 1027 / KCTC 2358 / NCIMB 9240 / NCTC 8049</strain>
    </source>
</reference>
<dbReference type="HOGENOM" id="CLU_156555_2_2_6"/>
<keyword evidence="1" id="KW-0812">Transmembrane</keyword>
<feature type="transmembrane region" description="Helical" evidence="1">
    <location>
        <begin position="68"/>
        <end position="85"/>
    </location>
</feature>
<dbReference type="InterPro" id="IPR011846">
    <property type="entry name" value="Cyd_oper_YbgE"/>
</dbReference>
<keyword evidence="1" id="KW-1133">Transmembrane helix</keyword>
<name>A0KP98_AERHH</name>